<dbReference type="EMBL" id="FNJJ01000001">
    <property type="protein sequence ID" value="SDO62018.1"/>
    <property type="molecule type" value="Genomic_DNA"/>
</dbReference>
<evidence type="ECO:0000313" key="1">
    <source>
        <dbReference type="EMBL" id="SDO62018.1"/>
    </source>
</evidence>
<dbReference type="Proteomes" id="UP000199460">
    <property type="component" value="Unassembled WGS sequence"/>
</dbReference>
<accession>A0A1H0L1A9</accession>
<dbReference type="GeneID" id="300930198"/>
<sequence length="286" mass="32954">MRKSLLLLLVLSVLLSACSRIDLAYRNLDRLIPWKLGDYVALNSEQKAWLKPQLQEHLSWHCSVELPRYVDWLERSQEALSSRDSQALVGQLEAFDSAMQRLAVEITPSATELLRGLSPRQVEQLFAALDEQNAELREEFLEPPLEQQIARRAERMSERLQPWFGKLNAAQRQRVDDWAEGLGAQNQVWLDNRLAWQQALRKALEARRSDDFDARMTALLQERERFYTDAYKASYQVNRQAMAEMIVDLIAQADDSQLRRANQRLSSLRSDLAAQQCQAGESVASR</sequence>
<gene>
    <name evidence="1" type="ORF">SAMN05216213_101451</name>
</gene>
<dbReference type="Pfam" id="PF19795">
    <property type="entry name" value="DUF6279"/>
    <property type="match status" value="1"/>
</dbReference>
<name>A0A1H0L1A9_9GAMM</name>
<evidence type="ECO:0000313" key="2">
    <source>
        <dbReference type="Proteomes" id="UP000199460"/>
    </source>
</evidence>
<reference evidence="2" key="1">
    <citation type="submission" date="2016-10" db="EMBL/GenBank/DDBJ databases">
        <authorList>
            <person name="Varghese N."/>
            <person name="Submissions S."/>
        </authorList>
    </citation>
    <scope>NUCLEOTIDE SEQUENCE [LARGE SCALE GENOMIC DNA]</scope>
    <source>
        <strain evidence="2">JCM 18416</strain>
    </source>
</reference>
<dbReference type="PIRSF" id="PIRSF028200">
    <property type="entry name" value="UCP028200"/>
    <property type="match status" value="1"/>
</dbReference>
<dbReference type="OrthoDB" id="5767052at2"/>
<dbReference type="RefSeq" id="WP_090426738.1">
    <property type="nucleotide sequence ID" value="NZ_FNJJ01000001.1"/>
</dbReference>
<evidence type="ECO:0008006" key="3">
    <source>
        <dbReference type="Google" id="ProtNLM"/>
    </source>
</evidence>
<proteinExistence type="predicted"/>
<dbReference type="InterPro" id="IPR016875">
    <property type="entry name" value="UCP028200"/>
</dbReference>
<keyword evidence="2" id="KW-1185">Reference proteome</keyword>
<organism evidence="1 2">
    <name type="scientific">Ectopseudomonas guguanensis</name>
    <dbReference type="NCBI Taxonomy" id="1198456"/>
    <lineage>
        <taxon>Bacteria</taxon>
        <taxon>Pseudomonadati</taxon>
        <taxon>Pseudomonadota</taxon>
        <taxon>Gammaproteobacteria</taxon>
        <taxon>Pseudomonadales</taxon>
        <taxon>Pseudomonadaceae</taxon>
        <taxon>Ectopseudomonas</taxon>
    </lineage>
</organism>
<protein>
    <recommendedName>
        <fullName evidence="3">Lipoprotein</fullName>
    </recommendedName>
</protein>
<dbReference type="PROSITE" id="PS51257">
    <property type="entry name" value="PROKAR_LIPOPROTEIN"/>
    <property type="match status" value="1"/>
</dbReference>
<dbReference type="AlphaFoldDB" id="A0A1H0L1A9"/>